<dbReference type="RefSeq" id="WP_081498924.1">
    <property type="nucleotide sequence ID" value="NZ_AKAU01000252.1"/>
</dbReference>
<reference evidence="1 2" key="1">
    <citation type="submission" date="2018-01" db="EMBL/GenBank/DDBJ databases">
        <title>Species boundaries and ecological features among Paraburkholderia terrae DSMZ17804T, P. hospita DSMZ17164T and P. caribensis DSMZ13236T.</title>
        <authorList>
            <person name="Pratama A.A."/>
        </authorList>
    </citation>
    <scope>NUCLEOTIDE SEQUENCE [LARGE SCALE GENOMIC DNA]</scope>
    <source>
        <strain evidence="1 2">DSM 17164</strain>
    </source>
</reference>
<dbReference type="EMBL" id="CP026105">
    <property type="protein sequence ID" value="AUT69116.1"/>
    <property type="molecule type" value="Genomic_DNA"/>
</dbReference>
<proteinExistence type="predicted"/>
<accession>A0AAJ4VZ35</accession>
<protein>
    <submittedName>
        <fullName evidence="1">Uncharacterized protein</fullName>
    </submittedName>
</protein>
<evidence type="ECO:0000313" key="1">
    <source>
        <dbReference type="EMBL" id="AUT69116.1"/>
    </source>
</evidence>
<organism evidence="1 2">
    <name type="scientific">Paraburkholderia hospita</name>
    <dbReference type="NCBI Taxonomy" id="169430"/>
    <lineage>
        <taxon>Bacteria</taxon>
        <taxon>Pseudomonadati</taxon>
        <taxon>Pseudomonadota</taxon>
        <taxon>Betaproteobacteria</taxon>
        <taxon>Burkholderiales</taxon>
        <taxon>Burkholderiaceae</taxon>
        <taxon>Paraburkholderia</taxon>
    </lineage>
</organism>
<evidence type="ECO:0000313" key="2">
    <source>
        <dbReference type="Proteomes" id="UP000236649"/>
    </source>
</evidence>
<dbReference type="Pfam" id="PF20484">
    <property type="entry name" value="DUF6723"/>
    <property type="match status" value="1"/>
</dbReference>
<dbReference type="Proteomes" id="UP000236649">
    <property type="component" value="Chromosome 1"/>
</dbReference>
<dbReference type="AlphaFoldDB" id="A0AAJ4VZ35"/>
<name>A0AAJ4VZ35_9BURK</name>
<dbReference type="KEGG" id="phs:C2L64_12935"/>
<dbReference type="InterPro" id="IPR046569">
    <property type="entry name" value="DUF6723"/>
</dbReference>
<dbReference type="GeneID" id="55529239"/>
<sequence>MKRDVPDHEDYNVAASSRRAFSGSVPTLKVTRLSDRRIIYPFAGCADMPVCADPESAIQYAETYGRQLVDGDIAVPE</sequence>
<gene>
    <name evidence="1" type="ORF">C2L64_12935</name>
</gene>